<name>A0A4Z2HJI5_9TELE</name>
<feature type="compositionally biased region" description="Low complexity" evidence="1">
    <location>
        <begin position="131"/>
        <end position="149"/>
    </location>
</feature>
<feature type="region of interest" description="Disordered" evidence="1">
    <location>
        <begin position="61"/>
        <end position="96"/>
    </location>
</feature>
<dbReference type="EMBL" id="SRLO01000227">
    <property type="protein sequence ID" value="TNN65937.1"/>
    <property type="molecule type" value="Genomic_DNA"/>
</dbReference>
<accession>A0A4Z2HJI5</accession>
<evidence type="ECO:0000256" key="1">
    <source>
        <dbReference type="SAM" id="MobiDB-lite"/>
    </source>
</evidence>
<organism evidence="2 3">
    <name type="scientific">Liparis tanakae</name>
    <name type="common">Tanaka's snailfish</name>
    <dbReference type="NCBI Taxonomy" id="230148"/>
    <lineage>
        <taxon>Eukaryota</taxon>
        <taxon>Metazoa</taxon>
        <taxon>Chordata</taxon>
        <taxon>Craniata</taxon>
        <taxon>Vertebrata</taxon>
        <taxon>Euteleostomi</taxon>
        <taxon>Actinopterygii</taxon>
        <taxon>Neopterygii</taxon>
        <taxon>Teleostei</taxon>
        <taxon>Neoteleostei</taxon>
        <taxon>Acanthomorphata</taxon>
        <taxon>Eupercaria</taxon>
        <taxon>Perciformes</taxon>
        <taxon>Cottioidei</taxon>
        <taxon>Cottales</taxon>
        <taxon>Liparidae</taxon>
        <taxon>Liparis</taxon>
    </lineage>
</organism>
<proteinExistence type="predicted"/>
<evidence type="ECO:0000313" key="2">
    <source>
        <dbReference type="EMBL" id="TNN65937.1"/>
    </source>
</evidence>
<feature type="region of interest" description="Disordered" evidence="1">
    <location>
        <begin position="114"/>
        <end position="155"/>
    </location>
</feature>
<protein>
    <submittedName>
        <fullName evidence="2">Uncharacterized protein</fullName>
    </submittedName>
</protein>
<dbReference type="Proteomes" id="UP000314294">
    <property type="component" value="Unassembled WGS sequence"/>
</dbReference>
<comment type="caution">
    <text evidence="2">The sequence shown here is derived from an EMBL/GenBank/DDBJ whole genome shotgun (WGS) entry which is preliminary data.</text>
</comment>
<gene>
    <name evidence="2" type="ORF">EYF80_023810</name>
</gene>
<reference evidence="2 3" key="1">
    <citation type="submission" date="2019-03" db="EMBL/GenBank/DDBJ databases">
        <title>First draft genome of Liparis tanakae, snailfish: a comprehensive survey of snailfish specific genes.</title>
        <authorList>
            <person name="Kim W."/>
            <person name="Song I."/>
            <person name="Jeong J.-H."/>
            <person name="Kim D."/>
            <person name="Kim S."/>
            <person name="Ryu S."/>
            <person name="Song J.Y."/>
            <person name="Lee S.K."/>
        </authorList>
    </citation>
    <scope>NUCLEOTIDE SEQUENCE [LARGE SCALE GENOMIC DNA]</scope>
    <source>
        <tissue evidence="2">Muscle</tissue>
    </source>
</reference>
<keyword evidence="3" id="KW-1185">Reference proteome</keyword>
<evidence type="ECO:0000313" key="3">
    <source>
        <dbReference type="Proteomes" id="UP000314294"/>
    </source>
</evidence>
<dbReference type="AlphaFoldDB" id="A0A4Z2HJI5"/>
<sequence length="155" mass="16602">MPLDRGIRPPGITPPRWAWPRVIRRVGTPEIGSLFTEGERSVKRPGLGVFLSCGYGDGGSSLGSDAGPGSVQEGIVGSKHGERNSQEQWLPGREESSWGVSAALRLLVEFPRRSGREEDTDTTEGFLLHFNTDGNSSTTGNSSGTGKSSCGKWRT</sequence>